<reference evidence="9 10" key="1">
    <citation type="submission" date="2024-06" db="EMBL/GenBank/DDBJ databases">
        <title>Novosphingobium rhizovicinus M1R2S20.</title>
        <authorList>
            <person name="Sun J.-Q."/>
        </authorList>
    </citation>
    <scope>NUCLEOTIDE SEQUENCE [LARGE SCALE GENOMIC DNA]</scope>
    <source>
        <strain evidence="9 10">M1R2S20</strain>
    </source>
</reference>
<evidence type="ECO:0000259" key="7">
    <source>
        <dbReference type="Pfam" id="PF02775"/>
    </source>
</evidence>
<dbReference type="InterPro" id="IPR012001">
    <property type="entry name" value="Thiamin_PyroP_enz_TPP-bd_dom"/>
</dbReference>
<evidence type="ECO:0000256" key="4">
    <source>
        <dbReference type="RuleBase" id="RU362132"/>
    </source>
</evidence>
<dbReference type="InterPro" id="IPR029061">
    <property type="entry name" value="THDP-binding"/>
</dbReference>
<dbReference type="SUPFAM" id="SSF52518">
    <property type="entry name" value="Thiamin diphosphate-binding fold (THDP-binding)"/>
    <property type="match status" value="2"/>
</dbReference>
<evidence type="ECO:0000256" key="5">
    <source>
        <dbReference type="SAM" id="MobiDB-lite"/>
    </source>
</evidence>
<dbReference type="InterPro" id="IPR029035">
    <property type="entry name" value="DHS-like_NAD/FAD-binding_dom"/>
</dbReference>
<comment type="similarity">
    <text evidence="2 4">Belongs to the TPP enzyme family.</text>
</comment>
<dbReference type="Gene3D" id="3.40.50.970">
    <property type="match status" value="2"/>
</dbReference>
<feature type="region of interest" description="Disordered" evidence="5">
    <location>
        <begin position="577"/>
        <end position="598"/>
    </location>
</feature>
<feature type="domain" description="Thiamine pyrophosphate enzyme N-terminal TPP-binding" evidence="8">
    <location>
        <begin position="6"/>
        <end position="116"/>
    </location>
</feature>
<dbReference type="PANTHER" id="PTHR18968">
    <property type="entry name" value="THIAMINE PYROPHOSPHATE ENZYMES"/>
    <property type="match status" value="1"/>
</dbReference>
<comment type="caution">
    <text evidence="9">The sequence shown here is derived from an EMBL/GenBank/DDBJ whole genome shotgun (WGS) entry which is preliminary data.</text>
</comment>
<keyword evidence="10" id="KW-1185">Reference proteome</keyword>
<accession>A0ABV3RE32</accession>
<dbReference type="Gene3D" id="3.40.50.1220">
    <property type="entry name" value="TPP-binding domain"/>
    <property type="match status" value="1"/>
</dbReference>
<dbReference type="SUPFAM" id="SSF52467">
    <property type="entry name" value="DHS-like NAD/FAD-binding domain"/>
    <property type="match status" value="1"/>
</dbReference>
<proteinExistence type="inferred from homology"/>
<dbReference type="InterPro" id="IPR045229">
    <property type="entry name" value="TPP_enz"/>
</dbReference>
<dbReference type="EMBL" id="JBFNXR010000052">
    <property type="protein sequence ID" value="MEW9856346.1"/>
    <property type="molecule type" value="Genomic_DNA"/>
</dbReference>
<name>A0ABV3RE32_9SPHN</name>
<comment type="cofactor">
    <cofactor evidence="1">
        <name>thiamine diphosphate</name>
        <dbReference type="ChEBI" id="CHEBI:58937"/>
    </cofactor>
</comment>
<evidence type="ECO:0000313" key="10">
    <source>
        <dbReference type="Proteomes" id="UP001556118"/>
    </source>
</evidence>
<sequence length="598" mass="64320">MKDYTVPERIVELIAAEGVDTIFGIPDPSFFHMFLEAERRGLRIIAPHHEQGGALMADGYYRMTGKPGVMGINKGPGVGNIAAGAVYLAKENVPAVFIMAQRQRIYEQRVRRGKMQYLSQPPIFEGVMKYCGTIEYPEQVDEVLHEAFRKAMSGVPGPTFVEMPLSVMQPRLMLPPAPAPDRYRLSSQHASAPAIQEAVRILESANNPVLVVGQGAFVSRAHQQVATLARRLGAPIITTPAVEAIIEGTDDFTFPYGSAGASRLAGEADAVVAIGTELGENLHYGRGHHWSKGKPDRKWIYIERDPTAIGVNRPIDVPLVGDLRDIVPQLTEALGAGERALPPLVADLARSHVADKVELTRSISDASQPIHPGRLAIEASRVLPPDTVWVRDGGASGMWFAGLIQYAPRDAMWNSNYGAIGPGLPYAVGAQLAVGDSRRVALVTGDSSILFHIAELETAVRENLPVICIVAVDHAWGIEVASYKANFGEGTTTPGAKWNHQVRLDKTAESFGAHGEYVDRTEDIAPAVERALASGKPALIHVVIDAEANSSFACVPGFAEFRTWYGEEGDNLGFAGTPPAASGESAEEEAAMNQGSGY</sequence>
<dbReference type="PANTHER" id="PTHR18968:SF166">
    <property type="entry name" value="2-HYDROXYACYL-COA LYASE 2"/>
    <property type="match status" value="1"/>
</dbReference>
<evidence type="ECO:0000259" key="6">
    <source>
        <dbReference type="Pfam" id="PF00205"/>
    </source>
</evidence>
<dbReference type="Proteomes" id="UP001556118">
    <property type="component" value="Unassembled WGS sequence"/>
</dbReference>
<evidence type="ECO:0000256" key="2">
    <source>
        <dbReference type="ARBA" id="ARBA00007812"/>
    </source>
</evidence>
<dbReference type="InterPro" id="IPR012000">
    <property type="entry name" value="Thiamin_PyroP_enz_cen_dom"/>
</dbReference>
<dbReference type="CDD" id="cd07035">
    <property type="entry name" value="TPP_PYR_POX_like"/>
    <property type="match status" value="1"/>
</dbReference>
<dbReference type="Pfam" id="PF00205">
    <property type="entry name" value="TPP_enzyme_M"/>
    <property type="match status" value="1"/>
</dbReference>
<feature type="domain" description="Thiamine pyrophosphate enzyme TPP-binding" evidence="7">
    <location>
        <begin position="392"/>
        <end position="542"/>
    </location>
</feature>
<evidence type="ECO:0000256" key="1">
    <source>
        <dbReference type="ARBA" id="ARBA00001964"/>
    </source>
</evidence>
<evidence type="ECO:0000256" key="3">
    <source>
        <dbReference type="ARBA" id="ARBA00023052"/>
    </source>
</evidence>
<dbReference type="Pfam" id="PF02775">
    <property type="entry name" value="TPP_enzyme_C"/>
    <property type="match status" value="1"/>
</dbReference>
<dbReference type="RefSeq" id="WP_367774763.1">
    <property type="nucleotide sequence ID" value="NZ_JBFNXR010000052.1"/>
</dbReference>
<organism evidence="9 10">
    <name type="scientific">Novosphingobium rhizovicinum</name>
    <dbReference type="NCBI Taxonomy" id="3228928"/>
    <lineage>
        <taxon>Bacteria</taxon>
        <taxon>Pseudomonadati</taxon>
        <taxon>Pseudomonadota</taxon>
        <taxon>Alphaproteobacteria</taxon>
        <taxon>Sphingomonadales</taxon>
        <taxon>Sphingomonadaceae</taxon>
        <taxon>Novosphingobium</taxon>
    </lineage>
</organism>
<evidence type="ECO:0000313" key="9">
    <source>
        <dbReference type="EMBL" id="MEW9856346.1"/>
    </source>
</evidence>
<evidence type="ECO:0000259" key="8">
    <source>
        <dbReference type="Pfam" id="PF02776"/>
    </source>
</evidence>
<gene>
    <name evidence="9" type="ORF">ABUH87_14505</name>
</gene>
<dbReference type="InterPro" id="IPR011766">
    <property type="entry name" value="TPP_enzyme_TPP-bd"/>
</dbReference>
<keyword evidence="3 4" id="KW-0786">Thiamine pyrophosphate</keyword>
<feature type="domain" description="Thiamine pyrophosphate enzyme central" evidence="6">
    <location>
        <begin position="195"/>
        <end position="330"/>
    </location>
</feature>
<dbReference type="Pfam" id="PF02776">
    <property type="entry name" value="TPP_enzyme_N"/>
    <property type="match status" value="1"/>
</dbReference>
<protein>
    <submittedName>
        <fullName evidence="9">Thiamine pyrophosphate-binding protein</fullName>
    </submittedName>
</protein>